<proteinExistence type="predicted"/>
<evidence type="ECO:0000256" key="2">
    <source>
        <dbReference type="SAM" id="SignalP"/>
    </source>
</evidence>
<evidence type="ECO:0000313" key="4">
    <source>
        <dbReference type="Proteomes" id="UP000277580"/>
    </source>
</evidence>
<gene>
    <name evidence="3" type="ORF">P167DRAFT_545084</name>
</gene>
<feature type="transmembrane region" description="Helical" evidence="1">
    <location>
        <begin position="173"/>
        <end position="198"/>
    </location>
</feature>
<reference evidence="3 4" key="1">
    <citation type="journal article" date="2018" name="Nat. Ecol. Evol.">
        <title>Pezizomycetes genomes reveal the molecular basis of ectomycorrhizal truffle lifestyle.</title>
        <authorList>
            <person name="Murat C."/>
            <person name="Payen T."/>
            <person name="Noel B."/>
            <person name="Kuo A."/>
            <person name="Morin E."/>
            <person name="Chen J."/>
            <person name="Kohler A."/>
            <person name="Krizsan K."/>
            <person name="Balestrini R."/>
            <person name="Da Silva C."/>
            <person name="Montanini B."/>
            <person name="Hainaut M."/>
            <person name="Levati E."/>
            <person name="Barry K.W."/>
            <person name="Belfiori B."/>
            <person name="Cichocki N."/>
            <person name="Clum A."/>
            <person name="Dockter R.B."/>
            <person name="Fauchery L."/>
            <person name="Guy J."/>
            <person name="Iotti M."/>
            <person name="Le Tacon F."/>
            <person name="Lindquist E.A."/>
            <person name="Lipzen A."/>
            <person name="Malagnac F."/>
            <person name="Mello A."/>
            <person name="Molinier V."/>
            <person name="Miyauchi S."/>
            <person name="Poulain J."/>
            <person name="Riccioni C."/>
            <person name="Rubini A."/>
            <person name="Sitrit Y."/>
            <person name="Splivallo R."/>
            <person name="Traeger S."/>
            <person name="Wang M."/>
            <person name="Zifcakova L."/>
            <person name="Wipf D."/>
            <person name="Zambonelli A."/>
            <person name="Paolocci F."/>
            <person name="Nowrousian M."/>
            <person name="Ottonello S."/>
            <person name="Baldrian P."/>
            <person name="Spatafora J.W."/>
            <person name="Henrissat B."/>
            <person name="Nagy L.G."/>
            <person name="Aury J.M."/>
            <person name="Wincker P."/>
            <person name="Grigoriev I.V."/>
            <person name="Bonfante P."/>
            <person name="Martin F.M."/>
        </authorList>
    </citation>
    <scope>NUCLEOTIDE SEQUENCE [LARGE SCALE GENOMIC DNA]</scope>
    <source>
        <strain evidence="3 4">CCBAS932</strain>
    </source>
</reference>
<dbReference type="AlphaFoldDB" id="A0A3N4KRA2"/>
<dbReference type="OrthoDB" id="5415455at2759"/>
<dbReference type="Proteomes" id="UP000277580">
    <property type="component" value="Unassembled WGS sequence"/>
</dbReference>
<keyword evidence="1" id="KW-1133">Transmembrane helix</keyword>
<accession>A0A3N4KRA2</accession>
<protein>
    <recommendedName>
        <fullName evidence="5">Mid2 domain-containing protein</fullName>
    </recommendedName>
</protein>
<dbReference type="EMBL" id="ML119125">
    <property type="protein sequence ID" value="RPB13073.1"/>
    <property type="molecule type" value="Genomic_DNA"/>
</dbReference>
<feature type="signal peptide" evidence="2">
    <location>
        <begin position="1"/>
        <end position="20"/>
    </location>
</feature>
<evidence type="ECO:0000313" key="3">
    <source>
        <dbReference type="EMBL" id="RPB13073.1"/>
    </source>
</evidence>
<keyword evidence="4" id="KW-1185">Reference proteome</keyword>
<feature type="chain" id="PRO_5017925482" description="Mid2 domain-containing protein" evidence="2">
    <location>
        <begin position="21"/>
        <end position="251"/>
    </location>
</feature>
<keyword evidence="1" id="KW-0812">Transmembrane</keyword>
<organism evidence="3 4">
    <name type="scientific">Morchella conica CCBAS932</name>
    <dbReference type="NCBI Taxonomy" id="1392247"/>
    <lineage>
        <taxon>Eukaryota</taxon>
        <taxon>Fungi</taxon>
        <taxon>Dikarya</taxon>
        <taxon>Ascomycota</taxon>
        <taxon>Pezizomycotina</taxon>
        <taxon>Pezizomycetes</taxon>
        <taxon>Pezizales</taxon>
        <taxon>Morchellaceae</taxon>
        <taxon>Morchella</taxon>
    </lineage>
</organism>
<dbReference type="InParanoid" id="A0A3N4KRA2"/>
<keyword evidence="1" id="KW-0472">Membrane</keyword>
<name>A0A3N4KRA2_9PEZI</name>
<evidence type="ECO:0008006" key="5">
    <source>
        <dbReference type="Google" id="ProtNLM"/>
    </source>
</evidence>
<sequence length="251" mass="26875">MFRSLYIFVLVLCFSLQLYAQTSEPTIFVESINPTATVYGGNVVGTSNQTTLWVSSTPTPTGIVLTTTTITRSGSEEGISVSIFAVSDTTNSKSSITPIEELSATSTPESVFNTTVIPVTTLETTTTIPPPEPTQIITETSTSLLTTTTLSPTASTATQIPSPEKVSRKLPPAMIAAVSGGGGAVVLSLLGLGLFVWIRRRQVEEPEFIPEPVRSPRSPPAIVMYVEKREDGGYIDIEKEEGETGWDMDPI</sequence>
<evidence type="ECO:0000256" key="1">
    <source>
        <dbReference type="SAM" id="Phobius"/>
    </source>
</evidence>
<keyword evidence="2" id="KW-0732">Signal</keyword>